<feature type="compositionally biased region" description="Low complexity" evidence="1">
    <location>
        <begin position="84"/>
        <end position="95"/>
    </location>
</feature>
<name>A0A0C2YK31_9AGAM</name>
<reference evidence="3" key="2">
    <citation type="submission" date="2015-01" db="EMBL/GenBank/DDBJ databases">
        <title>Evolutionary Origins and Diversification of the Mycorrhizal Mutualists.</title>
        <authorList>
            <consortium name="DOE Joint Genome Institute"/>
            <consortium name="Mycorrhizal Genomics Consortium"/>
            <person name="Kohler A."/>
            <person name="Kuo A."/>
            <person name="Nagy L.G."/>
            <person name="Floudas D."/>
            <person name="Copeland A."/>
            <person name="Barry K.W."/>
            <person name="Cichocki N."/>
            <person name="Veneault-Fourrey C."/>
            <person name="LaButti K."/>
            <person name="Lindquist E.A."/>
            <person name="Lipzen A."/>
            <person name="Lundell T."/>
            <person name="Morin E."/>
            <person name="Murat C."/>
            <person name="Riley R."/>
            <person name="Ohm R."/>
            <person name="Sun H."/>
            <person name="Tunlid A."/>
            <person name="Henrissat B."/>
            <person name="Grigoriev I.V."/>
            <person name="Hibbett D.S."/>
            <person name="Martin F."/>
        </authorList>
    </citation>
    <scope>NUCLEOTIDE SEQUENCE [LARGE SCALE GENOMIC DNA]</scope>
    <source>
        <strain evidence="3">Foug A</strain>
    </source>
</reference>
<gene>
    <name evidence="2" type="ORF">SCLCIDRAFT_34660</name>
</gene>
<protein>
    <submittedName>
        <fullName evidence="2">Uncharacterized protein</fullName>
    </submittedName>
</protein>
<feature type="region of interest" description="Disordered" evidence="1">
    <location>
        <begin position="43"/>
        <end position="130"/>
    </location>
</feature>
<keyword evidence="3" id="KW-1185">Reference proteome</keyword>
<evidence type="ECO:0000256" key="1">
    <source>
        <dbReference type="SAM" id="MobiDB-lite"/>
    </source>
</evidence>
<dbReference type="InParanoid" id="A0A0C2YK31"/>
<proteinExistence type="predicted"/>
<sequence length="130" mass="13913">MKILQTRWEGPEKKQSSSTLVPSSKIAIDTNVTSNQIMKSPLPVVDEDISMTSPRPLETTKANMMEVDRPTRESGTTSRPIAPETTSEGESGTSSRPVAPERETPANQGESGTSGRSVMPERGTVVGKGI</sequence>
<feature type="compositionally biased region" description="Polar residues" evidence="1">
    <location>
        <begin position="105"/>
        <end position="116"/>
    </location>
</feature>
<reference evidence="2 3" key="1">
    <citation type="submission" date="2014-04" db="EMBL/GenBank/DDBJ databases">
        <authorList>
            <consortium name="DOE Joint Genome Institute"/>
            <person name="Kuo A."/>
            <person name="Kohler A."/>
            <person name="Nagy L.G."/>
            <person name="Floudas D."/>
            <person name="Copeland A."/>
            <person name="Barry K.W."/>
            <person name="Cichocki N."/>
            <person name="Veneault-Fourrey C."/>
            <person name="LaButti K."/>
            <person name="Lindquist E.A."/>
            <person name="Lipzen A."/>
            <person name="Lundell T."/>
            <person name="Morin E."/>
            <person name="Murat C."/>
            <person name="Sun H."/>
            <person name="Tunlid A."/>
            <person name="Henrissat B."/>
            <person name="Grigoriev I.V."/>
            <person name="Hibbett D.S."/>
            <person name="Martin F."/>
            <person name="Nordberg H.P."/>
            <person name="Cantor M.N."/>
            <person name="Hua S.X."/>
        </authorList>
    </citation>
    <scope>NUCLEOTIDE SEQUENCE [LARGE SCALE GENOMIC DNA]</scope>
    <source>
        <strain evidence="2 3">Foug A</strain>
    </source>
</reference>
<evidence type="ECO:0000313" key="2">
    <source>
        <dbReference type="EMBL" id="KIM50098.1"/>
    </source>
</evidence>
<evidence type="ECO:0000313" key="3">
    <source>
        <dbReference type="Proteomes" id="UP000053989"/>
    </source>
</evidence>
<dbReference type="HOGENOM" id="CLU_1939397_0_0_1"/>
<feature type="region of interest" description="Disordered" evidence="1">
    <location>
        <begin position="1"/>
        <end position="25"/>
    </location>
</feature>
<dbReference type="AlphaFoldDB" id="A0A0C2YK31"/>
<accession>A0A0C2YK31</accession>
<organism evidence="2 3">
    <name type="scientific">Scleroderma citrinum Foug A</name>
    <dbReference type="NCBI Taxonomy" id="1036808"/>
    <lineage>
        <taxon>Eukaryota</taxon>
        <taxon>Fungi</taxon>
        <taxon>Dikarya</taxon>
        <taxon>Basidiomycota</taxon>
        <taxon>Agaricomycotina</taxon>
        <taxon>Agaricomycetes</taxon>
        <taxon>Agaricomycetidae</taxon>
        <taxon>Boletales</taxon>
        <taxon>Sclerodermatineae</taxon>
        <taxon>Sclerodermataceae</taxon>
        <taxon>Scleroderma</taxon>
    </lineage>
</organism>
<dbReference type="EMBL" id="KN822718">
    <property type="protein sequence ID" value="KIM50098.1"/>
    <property type="molecule type" value="Genomic_DNA"/>
</dbReference>
<dbReference type="Proteomes" id="UP000053989">
    <property type="component" value="Unassembled WGS sequence"/>
</dbReference>